<proteinExistence type="predicted"/>
<dbReference type="SUPFAM" id="SSF110849">
    <property type="entry name" value="ParB/Sulfiredoxin"/>
    <property type="match status" value="1"/>
</dbReference>
<dbReference type="RefSeq" id="WP_168277259.1">
    <property type="nucleotide sequence ID" value="NZ_WIEZ01000024.1"/>
</dbReference>
<evidence type="ECO:0000313" key="1">
    <source>
        <dbReference type="EMBL" id="NKM49503.1"/>
    </source>
</evidence>
<reference evidence="1" key="1">
    <citation type="submission" date="2019-10" db="EMBL/GenBank/DDBJ databases">
        <title>Rhizobium leguminosarum symbiovar viciae collection.</title>
        <authorList>
            <person name="Boivin S."/>
            <person name="Lepetit M."/>
        </authorList>
    </citation>
    <scope>NUCLEOTIDE SEQUENCE</scope>
    <source>
        <strain evidence="1">L143</strain>
    </source>
</reference>
<dbReference type="EMBL" id="WIEZ01000024">
    <property type="protein sequence ID" value="NKM49503.1"/>
    <property type="molecule type" value="Genomic_DNA"/>
</dbReference>
<name>A0A8I2GXP8_RHILV</name>
<protein>
    <recommendedName>
        <fullName evidence="3">ParB/Sulfiredoxin domain-containing protein</fullName>
    </recommendedName>
</protein>
<evidence type="ECO:0000313" key="2">
    <source>
        <dbReference type="Proteomes" id="UP000662259"/>
    </source>
</evidence>
<comment type="caution">
    <text evidence="1">The sequence shown here is derived from an EMBL/GenBank/DDBJ whole genome shotgun (WGS) entry which is preliminary data.</text>
</comment>
<dbReference type="InterPro" id="IPR036086">
    <property type="entry name" value="ParB/Sulfiredoxin_sf"/>
</dbReference>
<dbReference type="Gene3D" id="3.90.1530.10">
    <property type="entry name" value="Conserved hypothetical protein from pyrococcus furiosus pfu- 392566-001, ParB domain"/>
    <property type="match status" value="1"/>
</dbReference>
<dbReference type="Proteomes" id="UP000662259">
    <property type="component" value="Unassembled WGS sequence"/>
</dbReference>
<evidence type="ECO:0008006" key="3">
    <source>
        <dbReference type="Google" id="ProtNLM"/>
    </source>
</evidence>
<accession>A0A8I2GXP8</accession>
<dbReference type="AlphaFoldDB" id="A0A8I2GXP8"/>
<sequence length="440" mass="49944">MSFRSLSLSTLVVNSANDRHGELENETAAIGWLFNNRENHMRNLAKDIVAQGGVYDPPLVSSEGGKFIVFDGNRRVTCLKLLASPKRAPTVELQRFFAELREKSSGAFPETITCQVESDRDRIDEILYRRHTGTQNGVGQSTWDDRMKANFVGRTGKASGVHVADEIERRLSEANLWDRRRKIPRSNMNRLLSSEAYRSRLGFSVARGQFEYTRDEQAVLKALLRVAEDLTSKKIVLGDIWDVAGKRQYLDQLEREGALPTALHVPRKQSSVPLTTKLLHLPPPPKPTPLPKPDPRTTLIPDYLSYAVTWSGEQQRLKAIWEELQFHLKLSEHPNAVAVMFRVMVELAFDNYISKAGLQTIHENDNLSNRAGKVVTDLFAKKKIDKKYHDECKRLQNGDQLFSVATMNRWVHSPTFNPSPQHMTSMWDSLSDLVVLCINA</sequence>
<organism evidence="1 2">
    <name type="scientific">Rhizobium leguminosarum bv. viciae</name>
    <dbReference type="NCBI Taxonomy" id="387"/>
    <lineage>
        <taxon>Bacteria</taxon>
        <taxon>Pseudomonadati</taxon>
        <taxon>Pseudomonadota</taxon>
        <taxon>Alphaproteobacteria</taxon>
        <taxon>Hyphomicrobiales</taxon>
        <taxon>Rhizobiaceae</taxon>
        <taxon>Rhizobium/Agrobacterium group</taxon>
        <taxon>Rhizobium</taxon>
    </lineage>
</organism>
<gene>
    <name evidence="1" type="ORF">GFL91_32150</name>
</gene>